<gene>
    <name evidence="2" type="ORF">NKI27_01360</name>
</gene>
<dbReference type="InterPro" id="IPR000639">
    <property type="entry name" value="Epox_hydrolase-like"/>
</dbReference>
<dbReference type="RefSeq" id="WP_265047907.1">
    <property type="nucleotide sequence ID" value="NZ_CP100390.1"/>
</dbReference>
<dbReference type="GO" id="GO:0016787">
    <property type="term" value="F:hydrolase activity"/>
    <property type="evidence" value="ECO:0007669"/>
    <property type="project" value="UniProtKB-KW"/>
</dbReference>
<dbReference type="InterPro" id="IPR050266">
    <property type="entry name" value="AB_hydrolase_sf"/>
</dbReference>
<dbReference type="InterPro" id="IPR000073">
    <property type="entry name" value="AB_hydrolase_1"/>
</dbReference>
<accession>A0ABY6N2V5</accession>
<organism evidence="2 3">
    <name type="scientific">Alkalimarinus alittae</name>
    <dbReference type="NCBI Taxonomy" id="2961619"/>
    <lineage>
        <taxon>Bacteria</taxon>
        <taxon>Pseudomonadati</taxon>
        <taxon>Pseudomonadota</taxon>
        <taxon>Gammaproteobacteria</taxon>
        <taxon>Alteromonadales</taxon>
        <taxon>Alteromonadaceae</taxon>
        <taxon>Alkalimarinus</taxon>
    </lineage>
</organism>
<evidence type="ECO:0000313" key="2">
    <source>
        <dbReference type="EMBL" id="UZE96421.1"/>
    </source>
</evidence>
<name>A0ABY6N2V5_9ALTE</name>
<keyword evidence="3" id="KW-1185">Reference proteome</keyword>
<evidence type="ECO:0000259" key="1">
    <source>
        <dbReference type="Pfam" id="PF00561"/>
    </source>
</evidence>
<dbReference type="EMBL" id="CP100390">
    <property type="protein sequence ID" value="UZE96421.1"/>
    <property type="molecule type" value="Genomic_DNA"/>
</dbReference>
<feature type="domain" description="AB hydrolase-1" evidence="1">
    <location>
        <begin position="34"/>
        <end position="274"/>
    </location>
</feature>
<dbReference type="Gene3D" id="3.40.50.1820">
    <property type="entry name" value="alpha/beta hydrolase"/>
    <property type="match status" value="1"/>
</dbReference>
<dbReference type="PANTHER" id="PTHR43798">
    <property type="entry name" value="MONOACYLGLYCEROL LIPASE"/>
    <property type="match status" value="1"/>
</dbReference>
<evidence type="ECO:0000313" key="3">
    <source>
        <dbReference type="Proteomes" id="UP001163739"/>
    </source>
</evidence>
<protein>
    <submittedName>
        <fullName evidence="2">Alpha/beta hydrolase</fullName>
    </submittedName>
</protein>
<dbReference type="Proteomes" id="UP001163739">
    <property type="component" value="Chromosome"/>
</dbReference>
<keyword evidence="2" id="KW-0378">Hydrolase</keyword>
<reference evidence="2" key="1">
    <citation type="submission" date="2022-06" db="EMBL/GenBank/DDBJ databases">
        <title>Alkalimarinus sp. nov., isolated from gut of a Alitta virens.</title>
        <authorList>
            <person name="Yang A.I."/>
            <person name="Shin N.-R."/>
        </authorList>
    </citation>
    <scope>NUCLEOTIDE SEQUENCE</scope>
    <source>
        <strain evidence="2">A2M4</strain>
    </source>
</reference>
<dbReference type="Pfam" id="PF00561">
    <property type="entry name" value="Abhydrolase_1"/>
    <property type="match status" value="1"/>
</dbReference>
<dbReference type="PANTHER" id="PTHR43798:SF33">
    <property type="entry name" value="HYDROLASE, PUTATIVE (AFU_ORTHOLOGUE AFUA_2G14860)-RELATED"/>
    <property type="match status" value="1"/>
</dbReference>
<dbReference type="SUPFAM" id="SSF53474">
    <property type="entry name" value="alpha/beta-Hydrolases"/>
    <property type="match status" value="1"/>
</dbReference>
<sequence>MDTSANLDGWQQGGKWFTYRDHSIFCRIEGKGEPLVLIHGFPTSSWDWHALWPGLTERYFVIAIDMIGFGFSDKPIDYDYNIVDQADLLSGFLRELGVQRCDLLCHDYGVNVAQELLARQLKGEHDCEITSVCFLNGGLFPEAHQSVFVQRLLSSSIGGIVSRFITKSTYEKSLCRLFGAASQPDPELLESFWTVVEYNNGLGLLHRLARYIDERRCHRNRWVEALQKADVPMRFINGIADPASGLEMADRYEVLIENGDVVRLEGVGHYPHIETPQRVLSTYLEFRQIVDV</sequence>
<dbReference type="InterPro" id="IPR029058">
    <property type="entry name" value="AB_hydrolase_fold"/>
</dbReference>
<proteinExistence type="predicted"/>
<dbReference type="PRINTS" id="PR00412">
    <property type="entry name" value="EPOXHYDRLASE"/>
</dbReference>